<dbReference type="AlphaFoldDB" id="A0A7R8H9S8"/>
<organism evidence="1 2">
    <name type="scientific">Lepeophtheirus salmonis</name>
    <name type="common">Salmon louse</name>
    <name type="synonym">Caligus salmonis</name>
    <dbReference type="NCBI Taxonomy" id="72036"/>
    <lineage>
        <taxon>Eukaryota</taxon>
        <taxon>Metazoa</taxon>
        <taxon>Ecdysozoa</taxon>
        <taxon>Arthropoda</taxon>
        <taxon>Crustacea</taxon>
        <taxon>Multicrustacea</taxon>
        <taxon>Hexanauplia</taxon>
        <taxon>Copepoda</taxon>
        <taxon>Siphonostomatoida</taxon>
        <taxon>Caligidae</taxon>
        <taxon>Lepeophtheirus</taxon>
    </lineage>
</organism>
<dbReference type="Proteomes" id="UP000675881">
    <property type="component" value="Chromosome 5"/>
</dbReference>
<protein>
    <submittedName>
        <fullName evidence="1">(salmon louse) hypothetical protein</fullName>
    </submittedName>
</protein>
<reference evidence="1" key="1">
    <citation type="submission" date="2021-02" db="EMBL/GenBank/DDBJ databases">
        <authorList>
            <person name="Bekaert M."/>
        </authorList>
    </citation>
    <scope>NUCLEOTIDE SEQUENCE</scope>
    <source>
        <strain evidence="1">IoA-00</strain>
    </source>
</reference>
<evidence type="ECO:0000313" key="2">
    <source>
        <dbReference type="Proteomes" id="UP000675881"/>
    </source>
</evidence>
<evidence type="ECO:0000313" key="1">
    <source>
        <dbReference type="EMBL" id="CAF2954499.1"/>
    </source>
</evidence>
<accession>A0A7R8H9S8</accession>
<proteinExistence type="predicted"/>
<gene>
    <name evidence="1" type="ORF">LSAA_9681</name>
</gene>
<name>A0A7R8H9S8_LEPSM</name>
<keyword evidence="2" id="KW-1185">Reference proteome</keyword>
<sequence length="150" mass="16811">MTKAKPVDRIYKINGPPKFITYRDSDVDEKTVRFLRISKSNVSIIEELNNSTRNSLVLTLEKGFLKEATEESMLKMKSRNIPLLSSVIALEKGVEEGDTDSINSSIVSLGSVKSNTSLLEESNVEYLEDDPLLTIRSSKVSDECCSQKKY</sequence>
<dbReference type="EMBL" id="HG994584">
    <property type="protein sequence ID" value="CAF2954499.1"/>
    <property type="molecule type" value="Genomic_DNA"/>
</dbReference>